<keyword evidence="4" id="KW-1185">Reference proteome</keyword>
<feature type="transmembrane region" description="Helical" evidence="1">
    <location>
        <begin position="261"/>
        <end position="280"/>
    </location>
</feature>
<organism evidence="3 4">
    <name type="scientific">Actinoplanes oblitus</name>
    <dbReference type="NCBI Taxonomy" id="3040509"/>
    <lineage>
        <taxon>Bacteria</taxon>
        <taxon>Bacillati</taxon>
        <taxon>Actinomycetota</taxon>
        <taxon>Actinomycetes</taxon>
        <taxon>Micromonosporales</taxon>
        <taxon>Micromonosporaceae</taxon>
        <taxon>Actinoplanes</taxon>
    </lineage>
</organism>
<gene>
    <name evidence="3" type="ORF">ACTOB_002137</name>
</gene>
<feature type="transmembrane region" description="Helical" evidence="1">
    <location>
        <begin position="100"/>
        <end position="118"/>
    </location>
</feature>
<dbReference type="Proteomes" id="UP001240150">
    <property type="component" value="Chromosome"/>
</dbReference>
<feature type="transmembrane region" description="Helical" evidence="1">
    <location>
        <begin position="194"/>
        <end position="214"/>
    </location>
</feature>
<evidence type="ECO:0000256" key="1">
    <source>
        <dbReference type="SAM" id="Phobius"/>
    </source>
</evidence>
<dbReference type="InterPro" id="IPR029787">
    <property type="entry name" value="Nucleotide_cyclase"/>
</dbReference>
<evidence type="ECO:0000259" key="2">
    <source>
        <dbReference type="PROSITE" id="PS50887"/>
    </source>
</evidence>
<feature type="transmembrane region" description="Helical" evidence="1">
    <location>
        <begin position="37"/>
        <end position="57"/>
    </location>
</feature>
<feature type="domain" description="GGDEF" evidence="2">
    <location>
        <begin position="350"/>
        <end position="479"/>
    </location>
</feature>
<dbReference type="NCBIfam" id="TIGR00254">
    <property type="entry name" value="GGDEF"/>
    <property type="match status" value="1"/>
</dbReference>
<dbReference type="InterPro" id="IPR043128">
    <property type="entry name" value="Rev_trsase/Diguanyl_cyclase"/>
</dbReference>
<keyword evidence="1" id="KW-1133">Transmembrane helix</keyword>
<dbReference type="PROSITE" id="PS50887">
    <property type="entry name" value="GGDEF"/>
    <property type="match status" value="1"/>
</dbReference>
<dbReference type="Pfam" id="PF00990">
    <property type="entry name" value="GGDEF"/>
    <property type="match status" value="1"/>
</dbReference>
<feature type="transmembrane region" description="Helical" evidence="1">
    <location>
        <begin position="12"/>
        <end position="31"/>
    </location>
</feature>
<dbReference type="SMART" id="SM00267">
    <property type="entry name" value="GGDEF"/>
    <property type="match status" value="1"/>
</dbReference>
<feature type="transmembrane region" description="Helical" evidence="1">
    <location>
        <begin position="286"/>
        <end position="306"/>
    </location>
</feature>
<reference evidence="3 4" key="1">
    <citation type="submission" date="2023-06" db="EMBL/GenBank/DDBJ databases">
        <authorList>
            <person name="Yushchuk O."/>
            <person name="Binda E."/>
            <person name="Ruckert-Reed C."/>
            <person name="Fedorenko V."/>
            <person name="Kalinowski J."/>
            <person name="Marinelli F."/>
        </authorList>
    </citation>
    <scope>NUCLEOTIDE SEQUENCE [LARGE SCALE GENOMIC DNA]</scope>
    <source>
        <strain evidence="3 4">NRRL 3884</strain>
    </source>
</reference>
<dbReference type="Gene3D" id="3.30.70.270">
    <property type="match status" value="1"/>
</dbReference>
<name>A0ABY8WRV9_9ACTN</name>
<proteinExistence type="predicted"/>
<dbReference type="EMBL" id="CP126980">
    <property type="protein sequence ID" value="WIM98535.1"/>
    <property type="molecule type" value="Genomic_DNA"/>
</dbReference>
<feature type="transmembrane region" description="Helical" evidence="1">
    <location>
        <begin position="161"/>
        <end position="182"/>
    </location>
</feature>
<accession>A0ABY8WRV9</accession>
<feature type="transmembrane region" description="Helical" evidence="1">
    <location>
        <begin position="66"/>
        <end position="88"/>
    </location>
</feature>
<protein>
    <submittedName>
        <fullName evidence="3">GGDEF domain-containing protein</fullName>
    </submittedName>
</protein>
<keyword evidence="1" id="KW-0472">Membrane</keyword>
<dbReference type="RefSeq" id="WP_284919917.1">
    <property type="nucleotide sequence ID" value="NZ_CP126980.1"/>
</dbReference>
<feature type="transmembrane region" description="Helical" evidence="1">
    <location>
        <begin position="220"/>
        <end position="240"/>
    </location>
</feature>
<dbReference type="InterPro" id="IPR052155">
    <property type="entry name" value="Biofilm_reg_signaling"/>
</dbReference>
<dbReference type="PANTHER" id="PTHR44757:SF2">
    <property type="entry name" value="BIOFILM ARCHITECTURE MAINTENANCE PROTEIN MBAA"/>
    <property type="match status" value="1"/>
</dbReference>
<sequence length="479" mass="49288">MRWPHATAPAWIVHAGFLICALGAGGGFALAAPGARAAIYTLVVMVSIALFGMALLAGHLTHRRPWLVAIGGLLLLLAGQLLWPYWIVGGHLGRAEGRPADLLLAAAHGLFLIGAALAVRHRMSADAGGIVDAAMVGVCAGGALWIWVFQPHLPAGATPVGQVQVLTDVLVLCAVTGCLLRMAGAADGPARTTLGYLLLTVVLTGTALTVGALGVPHRGAWSGTLMLLAFLTIAAGAVHPGAPAAVEPASVAERPAGRFRLGWLGVALSVNPAITAVQALRGDAQAASPQLPIATLLVIPLVLIRFRQLSGQRERAERVLAYQASHDELTGLVNRRQMMAEIDSALAGPHPVTVLLCDLDGFKPVNDRYGHAAGDEVLRTVAARLTEVAGPDRPVGRLGGDEFVVLCQGGTEAQVAGLRERVTGALSVPIPLPAGPVSIGVTIGAARSTPSAPLDRTALIAQADAAMYAGKPTRHPRAA</sequence>
<dbReference type="CDD" id="cd01949">
    <property type="entry name" value="GGDEF"/>
    <property type="match status" value="1"/>
</dbReference>
<evidence type="ECO:0000313" key="4">
    <source>
        <dbReference type="Proteomes" id="UP001240150"/>
    </source>
</evidence>
<dbReference type="SUPFAM" id="SSF55073">
    <property type="entry name" value="Nucleotide cyclase"/>
    <property type="match status" value="1"/>
</dbReference>
<evidence type="ECO:0000313" key="3">
    <source>
        <dbReference type="EMBL" id="WIM98535.1"/>
    </source>
</evidence>
<feature type="transmembrane region" description="Helical" evidence="1">
    <location>
        <begin position="130"/>
        <end position="149"/>
    </location>
</feature>
<keyword evidence="1" id="KW-0812">Transmembrane</keyword>
<dbReference type="InterPro" id="IPR000160">
    <property type="entry name" value="GGDEF_dom"/>
</dbReference>
<dbReference type="PANTHER" id="PTHR44757">
    <property type="entry name" value="DIGUANYLATE CYCLASE DGCP"/>
    <property type="match status" value="1"/>
</dbReference>